<evidence type="ECO:0000313" key="2">
    <source>
        <dbReference type="Proteomes" id="UP001171111"/>
    </source>
</evidence>
<evidence type="ECO:0008006" key="3">
    <source>
        <dbReference type="Google" id="ProtNLM"/>
    </source>
</evidence>
<proteinExistence type="predicted"/>
<dbReference type="RefSeq" id="WP_302244441.1">
    <property type="nucleotide sequence ID" value="NZ_JAULJQ010000006.1"/>
</dbReference>
<protein>
    <recommendedName>
        <fullName evidence="3">Glycosyltransferase</fullName>
    </recommendedName>
</protein>
<comment type="caution">
    <text evidence="1">The sequence shown here is derived from an EMBL/GenBank/DDBJ whole genome shotgun (WGS) entry which is preliminary data.</text>
</comment>
<dbReference type="Gene3D" id="3.40.50.2000">
    <property type="entry name" value="Glycogen Phosphorylase B"/>
    <property type="match status" value="1"/>
</dbReference>
<dbReference type="SUPFAM" id="SSF53756">
    <property type="entry name" value="UDP-Glycosyltransferase/glycogen phosphorylase"/>
    <property type="match status" value="1"/>
</dbReference>
<accession>A0ABT8T7E6</accession>
<gene>
    <name evidence="1" type="ORF">Q2362_05845</name>
</gene>
<sequence>MPKLLWISQFNLHDSSSGAAKHCKALLEQLAKRDVEILAIGGFIFDSIAGAKSTFPKLEAEVQQDAAKKPPIALAQNGINYLYIPTSTTSLSLLPHDEEWRIYTAFCRQLNIFRPDVCMGYGMALFGTAVHAECKRRGIPHAYPICNGNHPYYNFWDSDLLFTDSAANAQLYAQRDHLNLATTGAFIDKDAYIADSGSHEYITMINPEPRKGGSIFAKLALLAKNDPELKNEKFLVVNSRGNFASTVSILHDEGDKAATNYKPEMFDNVSMAQNTTNMKAIYALTKVLLAPSIPKAWHEGWGRVASEAVLNRIPALVAKNGGLEEAMAGAGIALDVPSTLHDDPARMPSDEEIAPWLEALKQLLKAKIPETPVIAPTPSLRGVSETNDEAIPLKIPPVIASEQSERSNLIQLPETPEKSHPELTFDEWKAAESSEWQARFDEAARLLDIERSTDRTMAMLEPLFAKRASQNPHIMLKGQLRFGFDGNPY</sequence>
<reference evidence="1 2" key="1">
    <citation type="submission" date="2023-06" db="EMBL/GenBank/DDBJ databases">
        <title>Campylobacter magnum sp. nov., isolated from cecal contents of domestic pigs (Sus scrofa domesticus).</title>
        <authorList>
            <person name="Papic B."/>
            <person name="Gruntar I."/>
        </authorList>
    </citation>
    <scope>NUCLEOTIDE SEQUENCE [LARGE SCALE GENOMIC DNA]</scope>
    <source>
        <strain evidence="2">34484-21</strain>
    </source>
</reference>
<dbReference type="Proteomes" id="UP001171111">
    <property type="component" value="Unassembled WGS sequence"/>
</dbReference>
<keyword evidence="2" id="KW-1185">Reference proteome</keyword>
<evidence type="ECO:0000313" key="1">
    <source>
        <dbReference type="EMBL" id="MDO2409621.1"/>
    </source>
</evidence>
<name>A0ABT8T7E6_9BACT</name>
<organism evidence="1 2">
    <name type="scientific">Campylobacter magnus</name>
    <dbReference type="NCBI Taxonomy" id="3026462"/>
    <lineage>
        <taxon>Bacteria</taxon>
        <taxon>Pseudomonadati</taxon>
        <taxon>Campylobacterota</taxon>
        <taxon>Epsilonproteobacteria</taxon>
        <taxon>Campylobacterales</taxon>
        <taxon>Campylobacteraceae</taxon>
        <taxon>Campylobacter</taxon>
    </lineage>
</organism>
<dbReference type="EMBL" id="JAULJQ010000006">
    <property type="protein sequence ID" value="MDO2409621.1"/>
    <property type="molecule type" value="Genomic_DNA"/>
</dbReference>